<evidence type="ECO:0000313" key="2">
    <source>
        <dbReference type="EMBL" id="EKC80538.1"/>
    </source>
</evidence>
<organism evidence="2">
    <name type="scientific">human gut metagenome</name>
    <dbReference type="NCBI Taxonomy" id="408170"/>
    <lineage>
        <taxon>unclassified sequences</taxon>
        <taxon>metagenomes</taxon>
        <taxon>organismal metagenomes</taxon>
    </lineage>
</organism>
<feature type="region of interest" description="Disordered" evidence="1">
    <location>
        <begin position="1"/>
        <end position="32"/>
    </location>
</feature>
<protein>
    <submittedName>
        <fullName evidence="2">Uncharacterized protein</fullName>
    </submittedName>
</protein>
<reference evidence="2" key="1">
    <citation type="journal article" date="2013" name="Environ. Microbiol.">
        <title>Microbiota from the distal guts of lean and obese adolescents exhibit partial functional redundancy besides clear differences in community structure.</title>
        <authorList>
            <person name="Ferrer M."/>
            <person name="Ruiz A."/>
            <person name="Lanza F."/>
            <person name="Haange S.B."/>
            <person name="Oberbach A."/>
            <person name="Till H."/>
            <person name="Bargiela R."/>
            <person name="Campoy C."/>
            <person name="Segura M.T."/>
            <person name="Richter M."/>
            <person name="von Bergen M."/>
            <person name="Seifert J."/>
            <person name="Suarez A."/>
        </authorList>
    </citation>
    <scope>NUCLEOTIDE SEQUENCE</scope>
</reference>
<gene>
    <name evidence="2" type="ORF">LEA_01278</name>
</gene>
<accession>K1UEN6</accession>
<comment type="caution">
    <text evidence="2">The sequence shown here is derived from an EMBL/GenBank/DDBJ whole genome shotgun (WGS) entry which is preliminary data.</text>
</comment>
<name>K1UEN6_9ZZZZ</name>
<dbReference type="EMBL" id="AJWY01000894">
    <property type="protein sequence ID" value="EKC80538.1"/>
    <property type="molecule type" value="Genomic_DNA"/>
</dbReference>
<sequence length="32" mass="3596">ELKAVPSQPIPQQEEAIPKEMMGFLGSLLREE</sequence>
<proteinExistence type="predicted"/>
<evidence type="ECO:0000256" key="1">
    <source>
        <dbReference type="SAM" id="MobiDB-lite"/>
    </source>
</evidence>
<feature type="non-terminal residue" evidence="2">
    <location>
        <position position="1"/>
    </location>
</feature>
<dbReference type="AlphaFoldDB" id="K1UEN6"/>